<dbReference type="GO" id="GO:0004842">
    <property type="term" value="F:ubiquitin-protein transferase activity"/>
    <property type="evidence" value="ECO:0007669"/>
    <property type="project" value="InterPro"/>
</dbReference>
<comment type="caution">
    <text evidence="2">The sequence shown here is derived from an EMBL/GenBank/DDBJ whole genome shotgun (WGS) entry which is preliminary data.</text>
</comment>
<feature type="compositionally biased region" description="Basic and acidic residues" evidence="1">
    <location>
        <begin position="19"/>
        <end position="46"/>
    </location>
</feature>
<evidence type="ECO:0000313" key="3">
    <source>
        <dbReference type="Proteomes" id="UP000298416"/>
    </source>
</evidence>
<dbReference type="EMBL" id="PNBA02000016">
    <property type="protein sequence ID" value="KAG6397674.1"/>
    <property type="molecule type" value="Genomic_DNA"/>
</dbReference>
<dbReference type="PANTHER" id="PTHR12603">
    <property type="entry name" value="CCR4-NOT TRANSCRIPTION COMPLEX RELATED"/>
    <property type="match status" value="1"/>
</dbReference>
<evidence type="ECO:0000256" key="1">
    <source>
        <dbReference type="SAM" id="MobiDB-lite"/>
    </source>
</evidence>
<dbReference type="InterPro" id="IPR039780">
    <property type="entry name" value="Mot2"/>
</dbReference>
<keyword evidence="3" id="KW-1185">Reference proteome</keyword>
<dbReference type="Proteomes" id="UP000298416">
    <property type="component" value="Unassembled WGS sequence"/>
</dbReference>
<accession>A0A8X8WPF4</accession>
<protein>
    <submittedName>
        <fullName evidence="2">Uncharacterized protein</fullName>
    </submittedName>
</protein>
<feature type="region of interest" description="Disordered" evidence="1">
    <location>
        <begin position="1"/>
        <end position="46"/>
    </location>
</feature>
<name>A0A8X8WPF4_SALSN</name>
<gene>
    <name evidence="2" type="ORF">SASPL_143844</name>
</gene>
<proteinExistence type="predicted"/>
<dbReference type="PANTHER" id="PTHR12603:SF36">
    <property type="entry name" value="RNA BINDING (RRM_RBD_RNP MOTIFS) FAMILY PROTEIN"/>
    <property type="match status" value="1"/>
</dbReference>
<evidence type="ECO:0000313" key="2">
    <source>
        <dbReference type="EMBL" id="KAG6397674.1"/>
    </source>
</evidence>
<feature type="compositionally biased region" description="Basic and acidic residues" evidence="1">
    <location>
        <begin position="1"/>
        <end position="11"/>
    </location>
</feature>
<dbReference type="AlphaFoldDB" id="A0A8X8WPF4"/>
<organism evidence="2">
    <name type="scientific">Salvia splendens</name>
    <name type="common">Scarlet sage</name>
    <dbReference type="NCBI Taxonomy" id="180675"/>
    <lineage>
        <taxon>Eukaryota</taxon>
        <taxon>Viridiplantae</taxon>
        <taxon>Streptophyta</taxon>
        <taxon>Embryophyta</taxon>
        <taxon>Tracheophyta</taxon>
        <taxon>Spermatophyta</taxon>
        <taxon>Magnoliopsida</taxon>
        <taxon>eudicotyledons</taxon>
        <taxon>Gunneridae</taxon>
        <taxon>Pentapetalae</taxon>
        <taxon>asterids</taxon>
        <taxon>lamiids</taxon>
        <taxon>Lamiales</taxon>
        <taxon>Lamiaceae</taxon>
        <taxon>Nepetoideae</taxon>
        <taxon>Mentheae</taxon>
        <taxon>Salviinae</taxon>
        <taxon>Salvia</taxon>
        <taxon>Salvia subgen. Calosphace</taxon>
        <taxon>core Calosphace</taxon>
    </lineage>
</organism>
<dbReference type="GO" id="GO:0030014">
    <property type="term" value="C:CCR4-NOT complex"/>
    <property type="evidence" value="ECO:0007669"/>
    <property type="project" value="InterPro"/>
</dbReference>
<sequence>MAGRPAADRCRRWQPFPAEAREKGDLRERGVGERRRKREPDEVTKVDLPELDDGLLSFHSQRIKDPEIDSHRVPEQAVYRSGNLKVSTSNIPSVYLEDTFNNGTVDSTLLFRKEKISRFGRYETEVGSGASAIDTRESNIISNILSLDFDSWDKSVTSPQNLAKLLGETDRRQGSYGAPGSWKAVSQDFRLLERRKLWAIYLIDYHEQALKQHLFGHNFSGNNRLHVEKYVSTIGLPVSTGT</sequence>
<dbReference type="GO" id="GO:0016567">
    <property type="term" value="P:protein ubiquitination"/>
    <property type="evidence" value="ECO:0007669"/>
    <property type="project" value="TreeGrafter"/>
</dbReference>
<reference evidence="2" key="1">
    <citation type="submission" date="2018-01" db="EMBL/GenBank/DDBJ databases">
        <authorList>
            <person name="Mao J.F."/>
        </authorList>
    </citation>
    <scope>NUCLEOTIDE SEQUENCE</scope>
    <source>
        <strain evidence="2">Huo1</strain>
        <tissue evidence="2">Leaf</tissue>
    </source>
</reference>
<reference evidence="2" key="2">
    <citation type="submission" date="2020-08" db="EMBL/GenBank/DDBJ databases">
        <title>Plant Genome Project.</title>
        <authorList>
            <person name="Zhang R.-G."/>
        </authorList>
    </citation>
    <scope>NUCLEOTIDE SEQUENCE</scope>
    <source>
        <strain evidence="2">Huo1</strain>
        <tissue evidence="2">Leaf</tissue>
    </source>
</reference>